<accession>A0ABU2XZE2</accession>
<evidence type="ECO:0000313" key="3">
    <source>
        <dbReference type="Proteomes" id="UP001180754"/>
    </source>
</evidence>
<protein>
    <submittedName>
        <fullName evidence="2">Uncharacterized protein</fullName>
    </submittedName>
</protein>
<reference evidence="2" key="1">
    <citation type="submission" date="2024-05" db="EMBL/GenBank/DDBJ databases">
        <title>30 novel species of actinomycetes from the DSMZ collection.</title>
        <authorList>
            <person name="Nouioui I."/>
        </authorList>
    </citation>
    <scope>NUCLEOTIDE SEQUENCE</scope>
    <source>
        <strain evidence="2">DSM 41529</strain>
    </source>
</reference>
<keyword evidence="3" id="KW-1185">Reference proteome</keyword>
<evidence type="ECO:0000256" key="1">
    <source>
        <dbReference type="SAM" id="MobiDB-lite"/>
    </source>
</evidence>
<feature type="non-terminal residue" evidence="2">
    <location>
        <position position="98"/>
    </location>
</feature>
<proteinExistence type="predicted"/>
<comment type="caution">
    <text evidence="2">The sequence shown here is derived from an EMBL/GenBank/DDBJ whole genome shotgun (WGS) entry which is preliminary data.</text>
</comment>
<organism evidence="2 3">
    <name type="scientific">Streptomyces lonegramiae</name>
    <dbReference type="NCBI Taxonomy" id="3075524"/>
    <lineage>
        <taxon>Bacteria</taxon>
        <taxon>Bacillati</taxon>
        <taxon>Actinomycetota</taxon>
        <taxon>Actinomycetes</taxon>
        <taxon>Kitasatosporales</taxon>
        <taxon>Streptomycetaceae</taxon>
        <taxon>Streptomyces</taxon>
    </lineage>
</organism>
<feature type="region of interest" description="Disordered" evidence="1">
    <location>
        <begin position="46"/>
        <end position="98"/>
    </location>
</feature>
<dbReference type="EMBL" id="JAVRFD010000938">
    <property type="protein sequence ID" value="MDT0551289.1"/>
    <property type="molecule type" value="Genomic_DNA"/>
</dbReference>
<name>A0ABU2XZE2_9ACTN</name>
<dbReference type="Proteomes" id="UP001180754">
    <property type="component" value="Unassembled WGS sequence"/>
</dbReference>
<evidence type="ECO:0000313" key="2">
    <source>
        <dbReference type="EMBL" id="MDT0551289.1"/>
    </source>
</evidence>
<sequence length="98" mass="10567">MAERRGLEMPPDLQGAGMPKLAAAQNVVHNDSRVGGIASWHDEAPVRASGFGSKPDVEPLDRRQPDGRSLRGALQCSPVSEGRSSRGDCNRFMARWPG</sequence>
<dbReference type="RefSeq" id="WP_311731543.1">
    <property type="nucleotide sequence ID" value="NZ_JAVRFD010000938.1"/>
</dbReference>
<gene>
    <name evidence="2" type="ORF">RND15_52935</name>
</gene>
<feature type="compositionally biased region" description="Basic and acidic residues" evidence="1">
    <location>
        <begin position="55"/>
        <end position="69"/>
    </location>
</feature>